<accession>A0AAV3PWH4</accession>
<evidence type="ECO:0000256" key="1">
    <source>
        <dbReference type="SAM" id="MobiDB-lite"/>
    </source>
</evidence>
<dbReference type="EMBL" id="BAABME010018795">
    <property type="protein sequence ID" value="GAA0155046.1"/>
    <property type="molecule type" value="Genomic_DNA"/>
</dbReference>
<proteinExistence type="predicted"/>
<name>A0AAV3PWH4_LITER</name>
<keyword evidence="3" id="KW-1185">Reference proteome</keyword>
<dbReference type="AlphaFoldDB" id="A0AAV3PWH4"/>
<organism evidence="2 3">
    <name type="scientific">Lithospermum erythrorhizon</name>
    <name type="common">Purple gromwell</name>
    <name type="synonym">Lithospermum officinale var. erythrorhizon</name>
    <dbReference type="NCBI Taxonomy" id="34254"/>
    <lineage>
        <taxon>Eukaryota</taxon>
        <taxon>Viridiplantae</taxon>
        <taxon>Streptophyta</taxon>
        <taxon>Embryophyta</taxon>
        <taxon>Tracheophyta</taxon>
        <taxon>Spermatophyta</taxon>
        <taxon>Magnoliopsida</taxon>
        <taxon>eudicotyledons</taxon>
        <taxon>Gunneridae</taxon>
        <taxon>Pentapetalae</taxon>
        <taxon>asterids</taxon>
        <taxon>lamiids</taxon>
        <taxon>Boraginales</taxon>
        <taxon>Boraginaceae</taxon>
        <taxon>Boraginoideae</taxon>
        <taxon>Lithospermeae</taxon>
        <taxon>Lithospermum</taxon>
    </lineage>
</organism>
<evidence type="ECO:0000313" key="2">
    <source>
        <dbReference type="EMBL" id="GAA0155046.1"/>
    </source>
</evidence>
<feature type="region of interest" description="Disordered" evidence="1">
    <location>
        <begin position="135"/>
        <end position="154"/>
    </location>
</feature>
<comment type="caution">
    <text evidence="2">The sequence shown here is derived from an EMBL/GenBank/DDBJ whole genome shotgun (WGS) entry which is preliminary data.</text>
</comment>
<reference evidence="2 3" key="1">
    <citation type="submission" date="2024-01" db="EMBL/GenBank/DDBJ databases">
        <title>The complete chloroplast genome sequence of Lithospermum erythrorhizon: insights into the phylogenetic relationship among Boraginaceae species and the maternal lineages of purple gromwells.</title>
        <authorList>
            <person name="Okada T."/>
            <person name="Watanabe K."/>
        </authorList>
    </citation>
    <scope>NUCLEOTIDE SEQUENCE [LARGE SCALE GENOMIC DNA]</scope>
</reference>
<sequence length="154" mass="16919">MKNTIFSYGSPITFEELHHYLLTHEFVNPDLLSVGSSSTKGILPTPPPSVNYVARDQGYAPSGRGRSFLGRYSRGSAHSNHSDRHNLASPLSPSSYAPWVPDTGASHHITLDLASLQHPEIYPRHDRLQVANGQQLQISHTGSGNVSTSTFWNE</sequence>
<feature type="region of interest" description="Disordered" evidence="1">
    <location>
        <begin position="64"/>
        <end position="88"/>
    </location>
</feature>
<gene>
    <name evidence="2" type="ORF">LIER_38008</name>
</gene>
<evidence type="ECO:0000313" key="3">
    <source>
        <dbReference type="Proteomes" id="UP001454036"/>
    </source>
</evidence>
<protein>
    <submittedName>
        <fullName evidence="2">Uncharacterized protein</fullName>
    </submittedName>
</protein>
<dbReference type="Proteomes" id="UP001454036">
    <property type="component" value="Unassembled WGS sequence"/>
</dbReference>